<name>A0AAP2RH47_9EURY</name>
<proteinExistence type="predicted"/>
<reference evidence="1 2" key="1">
    <citation type="submission" date="2017-11" db="EMBL/GenBank/DDBJ databases">
        <title>Isolation and Characterization of Family Methanocellaceae Species from Potential Methane Hydrate Area Offshore Southwestern Taiwan.</title>
        <authorList>
            <person name="Zhang W.-L."/>
            <person name="Chen W.-C."/>
            <person name="Lai M.-C."/>
            <person name="Chen S.-C."/>
        </authorList>
    </citation>
    <scope>NUCLEOTIDE SEQUENCE [LARGE SCALE GENOMIC DNA]</scope>
    <source>
        <strain evidence="1 2">CWC-04</strain>
    </source>
</reference>
<evidence type="ECO:0000313" key="2">
    <source>
        <dbReference type="Proteomes" id="UP001320159"/>
    </source>
</evidence>
<dbReference type="Proteomes" id="UP001320159">
    <property type="component" value="Unassembled WGS sequence"/>
</dbReference>
<evidence type="ECO:0000313" key="1">
    <source>
        <dbReference type="EMBL" id="MCD1296095.1"/>
    </source>
</evidence>
<dbReference type="AlphaFoldDB" id="A0AAP2RH47"/>
<sequence length="71" mass="7880">MIKYVNYMSEINCPSCNGSNVERIKTDSALKSFIVMFTDGNESRTSYQCKDCGNKFQIINVSSNAKSALAI</sequence>
<gene>
    <name evidence="1" type="ORF">CUJ83_13915</name>
</gene>
<organism evidence="1 2">
    <name type="scientific">Methanooceanicella nereidis</name>
    <dbReference type="NCBI Taxonomy" id="2052831"/>
    <lineage>
        <taxon>Archaea</taxon>
        <taxon>Methanobacteriati</taxon>
        <taxon>Methanobacteriota</taxon>
        <taxon>Stenosarchaea group</taxon>
        <taxon>Methanomicrobia</taxon>
        <taxon>Methanocellales</taxon>
        <taxon>Methanocellaceae</taxon>
        <taxon>Methanooceanicella</taxon>
    </lineage>
</organism>
<comment type="caution">
    <text evidence="1">The sequence shown here is derived from an EMBL/GenBank/DDBJ whole genome shotgun (WGS) entry which is preliminary data.</text>
</comment>
<keyword evidence="2" id="KW-1185">Reference proteome</keyword>
<accession>A0AAP2RH47</accession>
<dbReference type="EMBL" id="PGCK01000013">
    <property type="protein sequence ID" value="MCD1296095.1"/>
    <property type="molecule type" value="Genomic_DNA"/>
</dbReference>
<protein>
    <submittedName>
        <fullName evidence="1">Uncharacterized protein</fullName>
    </submittedName>
</protein>